<dbReference type="InterPro" id="IPR050661">
    <property type="entry name" value="BglG_antiterminators"/>
</dbReference>
<keyword evidence="1" id="KW-0677">Repeat</keyword>
<dbReference type="Pfam" id="PF00359">
    <property type="entry name" value="PTS_EIIA_2"/>
    <property type="match status" value="1"/>
</dbReference>
<evidence type="ECO:0000256" key="2">
    <source>
        <dbReference type="ARBA" id="ARBA00023015"/>
    </source>
</evidence>
<evidence type="ECO:0000313" key="8">
    <source>
        <dbReference type="Proteomes" id="UP001202402"/>
    </source>
</evidence>
<gene>
    <name evidence="7" type="ORF">LQE99_13280</name>
</gene>
<evidence type="ECO:0000256" key="3">
    <source>
        <dbReference type="ARBA" id="ARBA00023159"/>
    </source>
</evidence>
<dbReference type="PROSITE" id="PS51372">
    <property type="entry name" value="PRD_2"/>
    <property type="match status" value="2"/>
</dbReference>
<dbReference type="InterPro" id="IPR002178">
    <property type="entry name" value="PTS_EIIA_type-2_dom"/>
</dbReference>
<dbReference type="InterPro" id="IPR007737">
    <property type="entry name" value="Mga_HTH"/>
</dbReference>
<feature type="domain" description="PRD" evidence="6">
    <location>
        <begin position="289"/>
        <end position="395"/>
    </location>
</feature>
<keyword evidence="2" id="KW-0805">Transcription regulation</keyword>
<dbReference type="Gene3D" id="3.40.930.10">
    <property type="entry name" value="Mannitol-specific EII, Chain A"/>
    <property type="match status" value="1"/>
</dbReference>
<evidence type="ECO:0000256" key="4">
    <source>
        <dbReference type="ARBA" id="ARBA00023163"/>
    </source>
</evidence>
<dbReference type="Proteomes" id="UP001202402">
    <property type="component" value="Unassembled WGS sequence"/>
</dbReference>
<keyword evidence="4" id="KW-0804">Transcription</keyword>
<dbReference type="RefSeq" id="WP_117453104.1">
    <property type="nucleotide sequence ID" value="NZ_JAKVPQ010000011.1"/>
</dbReference>
<dbReference type="InterPro" id="IPR016152">
    <property type="entry name" value="PTrfase/Anion_transptr"/>
</dbReference>
<proteinExistence type="predicted"/>
<dbReference type="InterPro" id="IPR036388">
    <property type="entry name" value="WH-like_DNA-bd_sf"/>
</dbReference>
<comment type="caution">
    <text evidence="7">The sequence shown here is derived from an EMBL/GenBank/DDBJ whole genome shotgun (WGS) entry which is preliminary data.</text>
</comment>
<accession>A0ABS9RAB3</accession>
<protein>
    <submittedName>
        <fullName evidence="7">BglG family transcription antiterminator</fullName>
    </submittedName>
</protein>
<dbReference type="Gene3D" id="1.10.1790.10">
    <property type="entry name" value="PRD domain"/>
    <property type="match status" value="2"/>
</dbReference>
<feature type="domain" description="PRD" evidence="6">
    <location>
        <begin position="172"/>
        <end position="279"/>
    </location>
</feature>
<dbReference type="PANTHER" id="PTHR30185">
    <property type="entry name" value="CRYPTIC BETA-GLUCOSIDE BGL OPERON ANTITERMINATOR"/>
    <property type="match status" value="1"/>
</dbReference>
<evidence type="ECO:0000259" key="5">
    <source>
        <dbReference type="PROSITE" id="PS51094"/>
    </source>
</evidence>
<dbReference type="SUPFAM" id="SSF55804">
    <property type="entry name" value="Phoshotransferase/anion transport protein"/>
    <property type="match status" value="1"/>
</dbReference>
<dbReference type="Pfam" id="PF00874">
    <property type="entry name" value="PRD"/>
    <property type="match status" value="2"/>
</dbReference>
<dbReference type="InterPro" id="IPR013196">
    <property type="entry name" value="HTH_11"/>
</dbReference>
<dbReference type="Pfam" id="PF05043">
    <property type="entry name" value="Mga"/>
    <property type="match status" value="1"/>
</dbReference>
<organism evidence="7 8">
    <name type="scientific">Amedibacillus hominis</name>
    <dbReference type="NCBI Taxonomy" id="2897776"/>
    <lineage>
        <taxon>Bacteria</taxon>
        <taxon>Bacillati</taxon>
        <taxon>Bacillota</taxon>
        <taxon>Erysipelotrichia</taxon>
        <taxon>Erysipelotrichales</taxon>
        <taxon>Erysipelotrichaceae</taxon>
        <taxon>Amedibacillus</taxon>
    </lineage>
</organism>
<name>A0ABS9RAB3_9FIRM</name>
<dbReference type="InterPro" id="IPR011608">
    <property type="entry name" value="PRD"/>
</dbReference>
<dbReference type="EMBL" id="JAKVPQ010000011">
    <property type="protein sequence ID" value="MCH4286093.1"/>
    <property type="molecule type" value="Genomic_DNA"/>
</dbReference>
<evidence type="ECO:0000256" key="1">
    <source>
        <dbReference type="ARBA" id="ARBA00022737"/>
    </source>
</evidence>
<dbReference type="PANTHER" id="PTHR30185:SF12">
    <property type="entry name" value="TRANSCRIPTIONAL REGULATOR MANR"/>
    <property type="match status" value="1"/>
</dbReference>
<sequence length="637" mass="74843">MKITKQDKLLEYLASEGERWISSSILSEYLSVSTRQIRKYINMINEEAAKPIILSSNRGYMIDMKAFQEYRLHKITDDDDSPLTRQNYIIQKLVSEKDGYSIYDIAEELYVSEATIENDLKSVRNVIKDYHLSISREKDYIRMIGSEKKKRNLMSHLISSDSYDNFVLKDEVRLLTFHYHFWDFRTTIREIFARNDIFANDYTLNNTALHLIIMIDRIRSHCMLDEDVDMNKIKNTQQYCVAQQIKEYIEANYDVNVNDAELYNLTLVISNNTTMIDYSFITADNINEYIEQKYIDIAHKVIHNVETCYYLDAFDEDFITKFTIHVKNMFNRVKNDYYAKNPLTSKIKATYPLIYDIAVFIAQEFKRDYDVHLTEDEITFIAFHIGAYFENNVQSKTKVTCAFIYADYYSIHKNVMDKIIRQFEDKINMKYAISINNYNPALLHADLIISTIDMPFQNTYVTIHPFLTDKDNKNLRDAIERIAGMKRANALKAYLMNFFDERLFYKNPSFKDKEDAIHTLSNDVVALNYAEDTLFEDVMAREKMSSTAFHDVAVPHSLSKNAKTSFISIAISEEGMKWDQHIVHIIALIGVNEDSRKIFSEVFDEIIDILSEPVHVKELMQAKDFKEFIERIKLLMS</sequence>
<dbReference type="Pfam" id="PF08279">
    <property type="entry name" value="HTH_11"/>
    <property type="match status" value="1"/>
</dbReference>
<feature type="domain" description="PTS EIIA type-2" evidence="5">
    <location>
        <begin position="497"/>
        <end position="635"/>
    </location>
</feature>
<evidence type="ECO:0000313" key="7">
    <source>
        <dbReference type="EMBL" id="MCH4286093.1"/>
    </source>
</evidence>
<keyword evidence="3" id="KW-0010">Activator</keyword>
<dbReference type="PROSITE" id="PS51094">
    <property type="entry name" value="PTS_EIIA_TYPE_2"/>
    <property type="match status" value="1"/>
</dbReference>
<keyword evidence="8" id="KW-1185">Reference proteome</keyword>
<dbReference type="InterPro" id="IPR036634">
    <property type="entry name" value="PRD_sf"/>
</dbReference>
<evidence type="ECO:0000259" key="6">
    <source>
        <dbReference type="PROSITE" id="PS51372"/>
    </source>
</evidence>
<dbReference type="SUPFAM" id="SSF63520">
    <property type="entry name" value="PTS-regulatory domain, PRD"/>
    <property type="match status" value="2"/>
</dbReference>
<dbReference type="Gene3D" id="1.10.10.10">
    <property type="entry name" value="Winged helix-like DNA-binding domain superfamily/Winged helix DNA-binding domain"/>
    <property type="match status" value="2"/>
</dbReference>
<reference evidence="7 8" key="1">
    <citation type="submission" date="2022-02" db="EMBL/GenBank/DDBJ databases">
        <title>Genome of Erysipelotrichaceae sp. nov. NSJ-176 isolated from human feces.</title>
        <authorList>
            <person name="Abdugheni R."/>
        </authorList>
    </citation>
    <scope>NUCLEOTIDE SEQUENCE [LARGE SCALE GENOMIC DNA]</scope>
    <source>
        <strain evidence="7 8">NSJ-176</strain>
    </source>
</reference>